<evidence type="ECO:0000313" key="1">
    <source>
        <dbReference type="EMBL" id="CCB89170.1"/>
    </source>
</evidence>
<keyword evidence="2" id="KW-1185">Reference proteome</keyword>
<dbReference type="HOGENOM" id="CLU_1255254_0_0_0"/>
<dbReference type="KEGG" id="sng:SNE_A12930"/>
<reference evidence="1 2" key="2">
    <citation type="journal article" date="2011" name="Mol. Biol. Evol.">
        <title>Unity in variety--the pan-genome of the Chlamydiae.</title>
        <authorList>
            <person name="Collingro A."/>
            <person name="Tischler P."/>
            <person name="Weinmaier T."/>
            <person name="Penz T."/>
            <person name="Heinz E."/>
            <person name="Brunham R.C."/>
            <person name="Read T.D."/>
            <person name="Bavoil P.M."/>
            <person name="Sachse K."/>
            <person name="Kahane S."/>
            <person name="Friedman M.G."/>
            <person name="Rattei T."/>
            <person name="Myers G.S."/>
            <person name="Horn M."/>
        </authorList>
    </citation>
    <scope>NUCLEOTIDE SEQUENCE [LARGE SCALE GENOMIC DNA]</scope>
    <source>
        <strain evidence="2">ATCC VR-1471 / Z</strain>
    </source>
</reference>
<accession>F8L8M9</accession>
<evidence type="ECO:0000313" key="2">
    <source>
        <dbReference type="Proteomes" id="UP000000496"/>
    </source>
</evidence>
<name>F8L8M9_SIMNZ</name>
<proteinExistence type="predicted"/>
<gene>
    <name evidence="1" type="ordered locus">SNE_A12930</name>
</gene>
<organism evidence="1 2">
    <name type="scientific">Simkania negevensis (strain ATCC VR-1471 / DSM 27360 / Z)</name>
    <dbReference type="NCBI Taxonomy" id="331113"/>
    <lineage>
        <taxon>Bacteria</taxon>
        <taxon>Pseudomonadati</taxon>
        <taxon>Chlamydiota</taxon>
        <taxon>Chlamydiia</taxon>
        <taxon>Parachlamydiales</taxon>
        <taxon>Simkaniaceae</taxon>
        <taxon>Simkania</taxon>
    </lineage>
</organism>
<dbReference type="Proteomes" id="UP000000496">
    <property type="component" value="Chromosome gsn.131"/>
</dbReference>
<dbReference type="EMBL" id="FR872582">
    <property type="protein sequence ID" value="CCB89170.1"/>
    <property type="molecule type" value="Genomic_DNA"/>
</dbReference>
<dbReference type="STRING" id="331113.SNE_A12930"/>
<reference key="1">
    <citation type="journal article" date="2011" name="Mol. Biol. Evol.">
        <title>Unity in variety -- the pan-genome of the Chlamydiae.</title>
        <authorList>
            <person name="Collingro A."/>
            <person name="Tischler P."/>
            <person name="Weinmaier T."/>
            <person name="Penz T."/>
            <person name="Heinz E."/>
            <person name="Brunham R.C."/>
            <person name="Read T.D."/>
            <person name="Bavoil P.M."/>
            <person name="Sachse K."/>
            <person name="Kahane S."/>
            <person name="Friedman M.G."/>
            <person name="Rattei T."/>
            <person name="Myers G.S.A."/>
            <person name="Horn M."/>
        </authorList>
    </citation>
    <scope>NUCLEOTIDE SEQUENCE</scope>
    <source>
        <strain>Z</strain>
    </source>
</reference>
<sequence>MSLVESYKDFFSGIDCKLDLLEISFETSDTQGHKSLCRYKDRVVVLSREFKELPKIDQIAYIAFELYNLTKGEEFEVLIQGSASVDDLVRAVERLEHGSALQTQELVKKHFGANVDYELKHVAPNFDSFYALEQLKGHSQWIAKKYRPHETFHGTIAETVAKMMPDEHDSLYSLLHAEHHDPGRFKKLYAALTSASKEDSSWANVYQCAQTIFSSSRALS</sequence>
<protein>
    <submittedName>
        <fullName evidence="1">Uncharacterized protein</fullName>
    </submittedName>
</protein>
<dbReference type="AlphaFoldDB" id="F8L8M9"/>